<evidence type="ECO:0000256" key="7">
    <source>
        <dbReference type="SAM" id="Phobius"/>
    </source>
</evidence>
<dbReference type="InterPro" id="IPR036259">
    <property type="entry name" value="MFS_trans_sf"/>
</dbReference>
<dbReference type="GO" id="GO:0022857">
    <property type="term" value="F:transmembrane transporter activity"/>
    <property type="evidence" value="ECO:0007669"/>
    <property type="project" value="InterPro"/>
</dbReference>
<proteinExistence type="predicted"/>
<dbReference type="KEGG" id="ahm:TL08_13280"/>
<feature type="domain" description="Major facilitator superfamily (MFS) profile" evidence="8">
    <location>
        <begin position="291"/>
        <end position="482"/>
    </location>
</feature>
<gene>
    <name evidence="9" type="ORF">TL08_13280</name>
</gene>
<evidence type="ECO:0000259" key="8">
    <source>
        <dbReference type="PROSITE" id="PS50850"/>
    </source>
</evidence>
<keyword evidence="3 7" id="KW-0812">Transmembrane</keyword>
<evidence type="ECO:0000256" key="1">
    <source>
        <dbReference type="ARBA" id="ARBA00004651"/>
    </source>
</evidence>
<feature type="transmembrane region" description="Helical" evidence="7">
    <location>
        <begin position="176"/>
        <end position="199"/>
    </location>
</feature>
<feature type="transmembrane region" description="Helical" evidence="7">
    <location>
        <begin position="361"/>
        <end position="378"/>
    </location>
</feature>
<feature type="transmembrane region" description="Helical" evidence="7">
    <location>
        <begin position="384"/>
        <end position="408"/>
    </location>
</feature>
<reference evidence="10" key="1">
    <citation type="submission" date="2016-03" db="EMBL/GenBank/DDBJ databases">
        <title>Complete genome sequence of the type strain Actinoalloteichus hymeniacidonis DSM 45092.</title>
        <authorList>
            <person name="Schaffert L."/>
            <person name="Albersmeier A."/>
            <person name="Winkler A."/>
            <person name="Kalinowski J."/>
            <person name="Zotchev S."/>
            <person name="Ruckert C."/>
        </authorList>
    </citation>
    <scope>NUCLEOTIDE SEQUENCE [LARGE SCALE GENOMIC DNA]</scope>
    <source>
        <strain evidence="10">HPA177(T) (DSM 45092(T))</strain>
    </source>
</reference>
<dbReference type="InterPro" id="IPR020846">
    <property type="entry name" value="MFS_dom"/>
</dbReference>
<accession>A0AAC9HS43</accession>
<evidence type="ECO:0000256" key="4">
    <source>
        <dbReference type="ARBA" id="ARBA00022989"/>
    </source>
</evidence>
<feature type="transmembrane region" description="Helical" evidence="7">
    <location>
        <begin position="152"/>
        <end position="170"/>
    </location>
</feature>
<feature type="transmembrane region" description="Helical" evidence="7">
    <location>
        <begin position="128"/>
        <end position="145"/>
    </location>
</feature>
<dbReference type="InterPro" id="IPR050189">
    <property type="entry name" value="MFS_Efflux_Transporters"/>
</dbReference>
<feature type="transmembrane region" description="Helical" evidence="7">
    <location>
        <begin position="211"/>
        <end position="231"/>
    </location>
</feature>
<protein>
    <submittedName>
        <fullName evidence="9">Arabinose efflux permease family protein</fullName>
    </submittedName>
</protein>
<dbReference type="SUPFAM" id="SSF103473">
    <property type="entry name" value="MFS general substrate transporter"/>
    <property type="match status" value="1"/>
</dbReference>
<dbReference type="PROSITE" id="PS50850">
    <property type="entry name" value="MFS"/>
    <property type="match status" value="1"/>
</dbReference>
<evidence type="ECO:0000313" key="10">
    <source>
        <dbReference type="Proteomes" id="UP000095210"/>
    </source>
</evidence>
<dbReference type="GO" id="GO:0005886">
    <property type="term" value="C:plasma membrane"/>
    <property type="evidence" value="ECO:0007669"/>
    <property type="project" value="UniProtKB-SubCell"/>
</dbReference>
<feature type="transmembrane region" description="Helical" evidence="7">
    <location>
        <begin position="91"/>
        <end position="116"/>
    </location>
</feature>
<dbReference type="InterPro" id="IPR011701">
    <property type="entry name" value="MFS"/>
</dbReference>
<dbReference type="Proteomes" id="UP000095210">
    <property type="component" value="Chromosome"/>
</dbReference>
<feature type="transmembrane region" description="Helical" evidence="7">
    <location>
        <begin position="291"/>
        <end position="316"/>
    </location>
</feature>
<dbReference type="EMBL" id="CP014859">
    <property type="protein sequence ID" value="AOS63470.1"/>
    <property type="molecule type" value="Genomic_DNA"/>
</dbReference>
<feature type="region of interest" description="Disordered" evidence="6">
    <location>
        <begin position="1"/>
        <end position="77"/>
    </location>
</feature>
<keyword evidence="2" id="KW-1003">Cell membrane</keyword>
<name>A0AAC9HS43_9PSEU</name>
<feature type="transmembrane region" description="Helical" evidence="7">
    <location>
        <begin position="328"/>
        <end position="349"/>
    </location>
</feature>
<dbReference type="PANTHER" id="PTHR43124">
    <property type="entry name" value="PURINE EFFLUX PUMP PBUE"/>
    <property type="match status" value="1"/>
</dbReference>
<evidence type="ECO:0000256" key="2">
    <source>
        <dbReference type="ARBA" id="ARBA00022475"/>
    </source>
</evidence>
<organism evidence="9 10">
    <name type="scientific">Actinoalloteichus hymeniacidonis</name>
    <dbReference type="NCBI Taxonomy" id="340345"/>
    <lineage>
        <taxon>Bacteria</taxon>
        <taxon>Bacillati</taxon>
        <taxon>Actinomycetota</taxon>
        <taxon>Actinomycetes</taxon>
        <taxon>Pseudonocardiales</taxon>
        <taxon>Pseudonocardiaceae</taxon>
        <taxon>Actinoalloteichus</taxon>
    </lineage>
</organism>
<keyword evidence="5 7" id="KW-0472">Membrane</keyword>
<evidence type="ECO:0000256" key="5">
    <source>
        <dbReference type="ARBA" id="ARBA00023136"/>
    </source>
</evidence>
<evidence type="ECO:0000256" key="6">
    <source>
        <dbReference type="SAM" id="MobiDB-lite"/>
    </source>
</evidence>
<keyword evidence="4 7" id="KW-1133">Transmembrane helix</keyword>
<feature type="transmembrane region" description="Helical" evidence="7">
    <location>
        <begin position="450"/>
        <end position="472"/>
    </location>
</feature>
<sequence>MVVSIGATRATSQRTPPPEAAEVQARPLRADGPIEQAEQPAVDALNDRPTSTSGAAADSPAATAPKPSPEESARPAGVPSDLRMARVLWPLLVASAVSLLPFTVFSTFLVAIAAYADTSVAEMGGLRGLGGLASLVVGAVLAPLIDRMPRDLAAAGGLVLLGAAAALGAIGHYAALVAFCFLIGAATSVVSPALATAAADRFDSPAAAGRAATLVTATQSLTAMLAAPLVVAPGLIWGWQGNLLAVAVIAVVLAALLVLRSNRLRHATAASAAPRLGYFASFRALAAVRTAVPLLLIAALRTAAFMGYLAYLAPFYDERFDLAPGPFAFVWTLSGATFFVGNLLTGRFANRIDRALLTERVLLLGLLVATLSMAGFYLSRSLPAALICTAALGVAHAVIAACVVSLLVRRCPENQRGAALTVNAAGMSLGVFIGAALGGAGLSLAGYPGVGAVLGGLTLIALVLGMAVHAGAKSAAPGQPTG</sequence>
<comment type="subcellular location">
    <subcellularLocation>
        <location evidence="1">Cell membrane</location>
        <topology evidence="1">Multi-pass membrane protein</topology>
    </subcellularLocation>
</comment>
<dbReference type="Gene3D" id="1.20.1250.20">
    <property type="entry name" value="MFS general substrate transporter like domains"/>
    <property type="match status" value="2"/>
</dbReference>
<keyword evidence="10" id="KW-1185">Reference proteome</keyword>
<feature type="compositionally biased region" description="Low complexity" evidence="6">
    <location>
        <begin position="49"/>
        <end position="65"/>
    </location>
</feature>
<evidence type="ECO:0000313" key="9">
    <source>
        <dbReference type="EMBL" id="AOS63470.1"/>
    </source>
</evidence>
<dbReference type="Pfam" id="PF07690">
    <property type="entry name" value="MFS_1"/>
    <property type="match status" value="2"/>
</dbReference>
<feature type="transmembrane region" description="Helical" evidence="7">
    <location>
        <begin position="420"/>
        <end position="444"/>
    </location>
</feature>
<dbReference type="AlphaFoldDB" id="A0AAC9HS43"/>
<feature type="transmembrane region" description="Helical" evidence="7">
    <location>
        <begin position="237"/>
        <end position="259"/>
    </location>
</feature>
<evidence type="ECO:0000256" key="3">
    <source>
        <dbReference type="ARBA" id="ARBA00022692"/>
    </source>
</evidence>
<dbReference type="PANTHER" id="PTHR43124:SF3">
    <property type="entry name" value="CHLORAMPHENICOL EFFLUX PUMP RV0191"/>
    <property type="match status" value="1"/>
</dbReference>